<keyword evidence="1" id="KW-1133">Transmembrane helix</keyword>
<organism evidence="2 3">
    <name type="scientific">Psychroflexus torquis (strain ATCC 700755 / CIP 106069 / ACAM 623)</name>
    <dbReference type="NCBI Taxonomy" id="313595"/>
    <lineage>
        <taxon>Bacteria</taxon>
        <taxon>Pseudomonadati</taxon>
        <taxon>Bacteroidota</taxon>
        <taxon>Flavobacteriia</taxon>
        <taxon>Flavobacteriales</taxon>
        <taxon>Flavobacteriaceae</taxon>
        <taxon>Psychroflexus</taxon>
    </lineage>
</organism>
<keyword evidence="1" id="KW-0472">Membrane</keyword>
<proteinExistence type="predicted"/>
<dbReference type="KEGG" id="ptq:P700755_002686"/>
<dbReference type="AlphaFoldDB" id="K4IFW7"/>
<dbReference type="EMBL" id="CP003879">
    <property type="protein sequence ID" value="AFU69427.1"/>
    <property type="molecule type" value="Genomic_DNA"/>
</dbReference>
<dbReference type="HOGENOM" id="CLU_141546_0_0_10"/>
<evidence type="ECO:0000256" key="1">
    <source>
        <dbReference type="SAM" id="Phobius"/>
    </source>
</evidence>
<feature type="transmembrane region" description="Helical" evidence="1">
    <location>
        <begin position="60"/>
        <end position="82"/>
    </location>
</feature>
<reference evidence="2" key="2">
    <citation type="submission" date="2012-09" db="EMBL/GenBank/DDBJ databases">
        <title>The complete sequence of Psychroflexus torquis an extreme psychrophile from sea-ice that is stimulated by light.</title>
        <authorList>
            <person name="Feng S."/>
            <person name="Powell S.M."/>
            <person name="Bowman J.P."/>
        </authorList>
    </citation>
    <scope>NUCLEOTIDE SEQUENCE [LARGE SCALE GENOMIC DNA]</scope>
    <source>
        <strain evidence="2">ATCC 700755</strain>
    </source>
</reference>
<reference evidence="2" key="1">
    <citation type="submission" date="2006-03" db="EMBL/GenBank/DDBJ databases">
        <authorList>
            <person name="Bowman J."/>
            <person name="Ferriera S."/>
            <person name="Johnson J."/>
            <person name="Kravitz S."/>
            <person name="Halpern A."/>
            <person name="Remington K."/>
            <person name="Beeson K."/>
            <person name="Tran B."/>
            <person name="Rogers Y.-H."/>
            <person name="Friedman R."/>
            <person name="Venter J.C."/>
        </authorList>
    </citation>
    <scope>NUCLEOTIDE SEQUENCE [LARGE SCALE GENOMIC DNA]</scope>
    <source>
        <strain evidence="2">ATCC 700755</strain>
    </source>
</reference>
<protein>
    <submittedName>
        <fullName evidence="2">Uncharacterized protein</fullName>
    </submittedName>
</protein>
<gene>
    <name evidence="2" type="ordered locus">P700755_002686</name>
</gene>
<dbReference type="OrthoDB" id="1069342at2"/>
<accession>K4IFW7</accession>
<keyword evidence="1" id="KW-0812">Transmembrane</keyword>
<dbReference type="RefSeq" id="WP_015024990.1">
    <property type="nucleotide sequence ID" value="NC_018721.1"/>
</dbReference>
<keyword evidence="3" id="KW-1185">Reference proteome</keyword>
<evidence type="ECO:0000313" key="3">
    <source>
        <dbReference type="Proteomes" id="UP000008514"/>
    </source>
</evidence>
<dbReference type="eggNOG" id="ENOG5031GXC">
    <property type="taxonomic scope" value="Bacteria"/>
</dbReference>
<dbReference type="Proteomes" id="UP000008514">
    <property type="component" value="Chromosome"/>
</dbReference>
<sequence>MKRQLFFGHLLTLFIGGLIYVAFRTDSLLMFKWFSAASIDTPIELIRGMTLTAKNSLPDWFLFSLPDGLWIFSYTSLVLLIWRNKINRENFFWIAIIPILIILSELGQLFNIVPGTFDLIDVLLYSLGAILPILIFTEYLNFKTETI</sequence>
<name>K4IFW7_PSYTT</name>
<dbReference type="STRING" id="313595.P700755_002686"/>
<feature type="transmembrane region" description="Helical" evidence="1">
    <location>
        <begin position="122"/>
        <end position="142"/>
    </location>
</feature>
<feature type="transmembrane region" description="Helical" evidence="1">
    <location>
        <begin position="5"/>
        <end position="23"/>
    </location>
</feature>
<feature type="transmembrane region" description="Helical" evidence="1">
    <location>
        <begin position="91"/>
        <end position="110"/>
    </location>
</feature>
<evidence type="ECO:0000313" key="2">
    <source>
        <dbReference type="EMBL" id="AFU69427.1"/>
    </source>
</evidence>